<organism evidence="1 2">
    <name type="scientific">Pseudobacteroides cellulosolvens ATCC 35603 = DSM 2933</name>
    <dbReference type="NCBI Taxonomy" id="398512"/>
    <lineage>
        <taxon>Bacteria</taxon>
        <taxon>Bacillati</taxon>
        <taxon>Bacillota</taxon>
        <taxon>Clostridia</taxon>
        <taxon>Eubacteriales</taxon>
        <taxon>Oscillospiraceae</taxon>
        <taxon>Pseudobacteroides</taxon>
    </lineage>
</organism>
<evidence type="ECO:0000313" key="1">
    <source>
        <dbReference type="EMBL" id="KNY29236.1"/>
    </source>
</evidence>
<protein>
    <submittedName>
        <fullName evidence="1">Uncharacterized protein</fullName>
    </submittedName>
</protein>
<reference evidence="2" key="1">
    <citation type="submission" date="2015-07" db="EMBL/GenBank/DDBJ databases">
        <title>Near-Complete Genome Sequence of the Cellulolytic Bacterium Bacteroides (Pseudobacteroides) cellulosolvens ATCC 35603.</title>
        <authorList>
            <person name="Dassa B."/>
            <person name="Utturkar S.M."/>
            <person name="Klingeman D.M."/>
            <person name="Hurt R.A."/>
            <person name="Keller M."/>
            <person name="Xu J."/>
            <person name="Reddy Y.H.K."/>
            <person name="Borovok I."/>
            <person name="Grinberg I.R."/>
            <person name="Lamed R."/>
            <person name="Zhivin O."/>
            <person name="Bayer E.A."/>
            <person name="Brown S.D."/>
        </authorList>
    </citation>
    <scope>NUCLEOTIDE SEQUENCE [LARGE SCALE GENOMIC DNA]</scope>
    <source>
        <strain evidence="2">DSM 2933</strain>
    </source>
</reference>
<name>A0A0L6JTS4_9FIRM</name>
<gene>
    <name evidence="1" type="ORF">Bccel_4510</name>
</gene>
<comment type="caution">
    <text evidence="1">The sequence shown here is derived from an EMBL/GenBank/DDBJ whole genome shotgun (WGS) entry which is preliminary data.</text>
</comment>
<dbReference type="Proteomes" id="UP000036923">
    <property type="component" value="Unassembled WGS sequence"/>
</dbReference>
<accession>A0A0L6JTS4</accession>
<dbReference type="STRING" id="398512.Bccel_4510"/>
<keyword evidence="2" id="KW-1185">Reference proteome</keyword>
<dbReference type="EMBL" id="LGTC01000001">
    <property type="protein sequence ID" value="KNY29236.1"/>
    <property type="molecule type" value="Genomic_DNA"/>
</dbReference>
<sequence>MDTMLINTIVSFHGYIVNKSRNKKNFLIISQWYLLKNIKLPIIISKDLYIKMDQFGLKY</sequence>
<dbReference type="AlphaFoldDB" id="A0A0L6JTS4"/>
<proteinExistence type="predicted"/>
<evidence type="ECO:0000313" key="2">
    <source>
        <dbReference type="Proteomes" id="UP000036923"/>
    </source>
</evidence>